<comment type="catalytic activity">
    <reaction evidence="5 6">
        <text>L-glutamyl-tRNA(Gln) + L-glutamine + ATP + H2O = L-glutaminyl-tRNA(Gln) + L-glutamate + ADP + phosphate + H(+)</text>
        <dbReference type="Rhea" id="RHEA:17521"/>
        <dbReference type="Rhea" id="RHEA-COMP:9681"/>
        <dbReference type="Rhea" id="RHEA-COMP:9684"/>
        <dbReference type="ChEBI" id="CHEBI:15377"/>
        <dbReference type="ChEBI" id="CHEBI:15378"/>
        <dbReference type="ChEBI" id="CHEBI:29985"/>
        <dbReference type="ChEBI" id="CHEBI:30616"/>
        <dbReference type="ChEBI" id="CHEBI:43474"/>
        <dbReference type="ChEBI" id="CHEBI:58359"/>
        <dbReference type="ChEBI" id="CHEBI:78520"/>
        <dbReference type="ChEBI" id="CHEBI:78521"/>
        <dbReference type="ChEBI" id="CHEBI:456216"/>
    </reaction>
</comment>
<accession>A0A7C2G1I0</accession>
<name>A0A7C2G1I0_9CREN</name>
<comment type="function">
    <text evidence="6">Allows the formation of correctly charged Gln-tRNA(Gln) through the transamidation of misacylated Glu-tRNA(Gln) in organisms which lack glutaminyl-tRNA synthetase. The reaction takes place in the presence of glutamine and ATP through an activated gamma-phospho-Glu-tRNA(Gln). The GatDE system is specific for glutamate and does not act on aspartate.</text>
</comment>
<dbReference type="PANTHER" id="PTHR11659">
    <property type="entry name" value="GLUTAMYL-TRNA GLN AMIDOTRANSFERASE SUBUNIT B MITOCHONDRIAL AND PROKARYOTIC PET112-RELATED"/>
    <property type="match status" value="1"/>
</dbReference>
<dbReference type="InterPro" id="IPR017958">
    <property type="entry name" value="Gln-tRNA_amidoTrfase_suB_CS"/>
</dbReference>
<dbReference type="InterPro" id="IPR004115">
    <property type="entry name" value="GAD-like_sf"/>
</dbReference>
<dbReference type="GO" id="GO:0070681">
    <property type="term" value="P:glutaminyl-tRNAGln biosynthesis via transamidation"/>
    <property type="evidence" value="ECO:0007669"/>
    <property type="project" value="TreeGrafter"/>
</dbReference>
<dbReference type="EMBL" id="DSJT01000023">
    <property type="protein sequence ID" value="HEF87607.1"/>
    <property type="molecule type" value="Genomic_DNA"/>
</dbReference>
<dbReference type="GO" id="GO:0006412">
    <property type="term" value="P:translation"/>
    <property type="evidence" value="ECO:0007669"/>
    <property type="project" value="UniProtKB-UniRule"/>
</dbReference>
<dbReference type="Gene3D" id="3.30.1360.30">
    <property type="entry name" value="GAD-like domain"/>
    <property type="match status" value="1"/>
</dbReference>
<gene>
    <name evidence="6 9" type="primary">gatE</name>
    <name evidence="9" type="ORF">ENP55_04840</name>
</gene>
<dbReference type="InterPro" id="IPR029351">
    <property type="entry name" value="GAD_dom"/>
</dbReference>
<dbReference type="InterPro" id="IPR006075">
    <property type="entry name" value="Asn/Gln-tRNA_Trfase_suB/E_cat"/>
</dbReference>
<evidence type="ECO:0000256" key="5">
    <source>
        <dbReference type="ARBA" id="ARBA00047913"/>
    </source>
</evidence>
<dbReference type="GO" id="GO:0050567">
    <property type="term" value="F:glutaminyl-tRNA synthase (glutamine-hydrolyzing) activity"/>
    <property type="evidence" value="ECO:0007669"/>
    <property type="project" value="UniProtKB-UniRule"/>
</dbReference>
<comment type="subunit">
    <text evidence="6">Heterodimer of GatD and GatE.</text>
</comment>
<comment type="caution">
    <text evidence="9">The sequence shown here is derived from an EMBL/GenBank/DDBJ whole genome shotgun (WGS) entry which is preliminary data.</text>
</comment>
<dbReference type="InterPro" id="IPR014746">
    <property type="entry name" value="Gln_synth/guanido_kin_cat_dom"/>
</dbReference>
<evidence type="ECO:0000256" key="4">
    <source>
        <dbReference type="ARBA" id="ARBA00022917"/>
    </source>
</evidence>
<organism evidence="9">
    <name type="scientific">Thermosphaera aggregans</name>
    <dbReference type="NCBI Taxonomy" id="54254"/>
    <lineage>
        <taxon>Archaea</taxon>
        <taxon>Thermoproteota</taxon>
        <taxon>Thermoprotei</taxon>
        <taxon>Desulfurococcales</taxon>
        <taxon>Desulfurococcaceae</taxon>
        <taxon>Thermosphaera</taxon>
    </lineage>
</organism>
<dbReference type="GO" id="GO:0004812">
    <property type="term" value="F:aminoacyl-tRNA ligase activity"/>
    <property type="evidence" value="ECO:0007669"/>
    <property type="project" value="InterPro"/>
</dbReference>
<evidence type="ECO:0000256" key="2">
    <source>
        <dbReference type="ARBA" id="ARBA00022741"/>
    </source>
</evidence>
<dbReference type="PROSITE" id="PS01234">
    <property type="entry name" value="GATB"/>
    <property type="match status" value="1"/>
</dbReference>
<evidence type="ECO:0000313" key="9">
    <source>
        <dbReference type="EMBL" id="HEF87607.1"/>
    </source>
</evidence>
<dbReference type="SUPFAM" id="SSF55931">
    <property type="entry name" value="Glutamine synthetase/guanido kinase"/>
    <property type="match status" value="1"/>
</dbReference>
<dbReference type="AlphaFoldDB" id="A0A7C2G1I0"/>
<dbReference type="InterPro" id="IPR023168">
    <property type="entry name" value="GatB_Yqey_C_2"/>
</dbReference>
<proteinExistence type="inferred from homology"/>
<feature type="domain" description="Asn/Gln amidotransferase" evidence="8">
    <location>
        <begin position="489"/>
        <end position="633"/>
    </location>
</feature>
<dbReference type="Pfam" id="PF02637">
    <property type="entry name" value="GatB_Yqey"/>
    <property type="match status" value="1"/>
</dbReference>
<dbReference type="EC" id="6.3.5.-" evidence="6"/>
<evidence type="ECO:0000256" key="6">
    <source>
        <dbReference type="HAMAP-Rule" id="MF_00588"/>
    </source>
</evidence>
<dbReference type="GO" id="GO:0005524">
    <property type="term" value="F:ATP binding"/>
    <property type="evidence" value="ECO:0007669"/>
    <property type="project" value="UniProtKB-KW"/>
</dbReference>
<comment type="similarity">
    <text evidence="6">Belongs to the GatB/GatE family. GatE subfamily.</text>
</comment>
<protein>
    <recommendedName>
        <fullName evidence="6">Glutamyl-tRNA(Gln) amidotransferase subunit E</fullName>
        <shortName evidence="6">Glu-ADT subunit E</shortName>
        <ecNumber evidence="6">6.3.5.-</ecNumber>
    </recommendedName>
</protein>
<dbReference type="HAMAP" id="MF_00588">
    <property type="entry name" value="GatE"/>
    <property type="match status" value="1"/>
</dbReference>
<dbReference type="InterPro" id="IPR004414">
    <property type="entry name" value="GatE"/>
</dbReference>
<evidence type="ECO:0000256" key="1">
    <source>
        <dbReference type="ARBA" id="ARBA00022598"/>
    </source>
</evidence>
<dbReference type="GO" id="GO:0005737">
    <property type="term" value="C:cytoplasm"/>
    <property type="evidence" value="ECO:0007669"/>
    <property type="project" value="InterPro"/>
</dbReference>
<dbReference type="Gene3D" id="1.10.150.380">
    <property type="entry name" value="GatB domain, N-terminal subdomain"/>
    <property type="match status" value="1"/>
</dbReference>
<keyword evidence="1 6" id="KW-0436">Ligase</keyword>
<evidence type="ECO:0000256" key="3">
    <source>
        <dbReference type="ARBA" id="ARBA00022840"/>
    </source>
</evidence>
<dbReference type="NCBIfam" id="NF003107">
    <property type="entry name" value="PRK04028.1"/>
    <property type="match status" value="1"/>
</dbReference>
<feature type="region of interest" description="Disordered" evidence="7">
    <location>
        <begin position="412"/>
        <end position="431"/>
    </location>
</feature>
<reference evidence="9" key="1">
    <citation type="journal article" date="2020" name="mSystems">
        <title>Genome- and Community-Level Interaction Insights into Carbon Utilization and Element Cycling Functions of Hydrothermarchaeota in Hydrothermal Sediment.</title>
        <authorList>
            <person name="Zhou Z."/>
            <person name="Liu Y."/>
            <person name="Xu W."/>
            <person name="Pan J."/>
            <person name="Luo Z.H."/>
            <person name="Li M."/>
        </authorList>
    </citation>
    <scope>NUCLEOTIDE SEQUENCE [LARGE SCALE GENOMIC DNA]</scope>
    <source>
        <strain evidence="9">SpSt-23</strain>
    </source>
</reference>
<dbReference type="SMART" id="SM00845">
    <property type="entry name" value="GatB_Yqey"/>
    <property type="match status" value="1"/>
</dbReference>
<dbReference type="SUPFAM" id="SSF55261">
    <property type="entry name" value="GAD domain-like"/>
    <property type="match status" value="1"/>
</dbReference>
<sequence>MSELDYKALGLRVGLEIHVQLDTSRKLFCQCPTRLVEEEPKFHIERGLRPAKSETGEVDPAAMLEWRKERIFIYEAPPESSCLVEVDEEPPHHLDEDSLTVALAIAKALNMRVVDEVHVMRKIVVDGSNVSGFQRTALIALNGFIMDGEKRIGIQTLCLEEDAARKMSEEGNKVYYRVDRLGIPLVEIATAPDINDPEEAMRVALKLGQLVRLTGYAKRGLGTIRQDLNVSIRDGAKVEIKGVQHLYLIPKVVELEALRQKRLLEIREELLKRNVKPEDLKDDIVDVTEVFKNTSSKIIRKSLSTPEGGVFAIVLKGFKGLLGREVQPGRRFGTELSDYAKVWGGVGGIFHTDELPNYGITAQEVENLYEKLGANPGEDAIVIVADQRDKCVKALKAVVDRARQAVIGVPEETRSANPDGTSKYTRPRPGAARMYPETDIPLVYITPGLVEKALKITPEPPDVKLKRFVEEHGLSAELASVLIRDLRLDLYERLVDKYKGSVQPSIIASILVNTIPSLRKENVPVENVTDELIEEVVAMLSSGEVSKEAVPDLMKHALLNPGKRLRELARELGITRLSTDELGRIIEDVIEKHKEKLLARKDKAFAIAMSETMKIVRGRIDGAVVAENVKKKLREKLNIGSDDEYSRQ</sequence>
<keyword evidence="9" id="KW-0808">Transferase</keyword>
<keyword evidence="2 6" id="KW-0547">Nucleotide-binding</keyword>
<dbReference type="GO" id="GO:0016740">
    <property type="term" value="F:transferase activity"/>
    <property type="evidence" value="ECO:0007669"/>
    <property type="project" value="UniProtKB-KW"/>
</dbReference>
<feature type="compositionally biased region" description="Polar residues" evidence="7">
    <location>
        <begin position="415"/>
        <end position="424"/>
    </location>
</feature>
<dbReference type="InterPro" id="IPR003789">
    <property type="entry name" value="Asn/Gln_tRNA_amidoTrase-B-like"/>
</dbReference>
<dbReference type="InterPro" id="IPR018027">
    <property type="entry name" value="Asn/Gln_amidotransferase"/>
</dbReference>
<dbReference type="InterPro" id="IPR042114">
    <property type="entry name" value="GatB_C_1"/>
</dbReference>
<dbReference type="Pfam" id="PF02934">
    <property type="entry name" value="GatB_N"/>
    <property type="match status" value="1"/>
</dbReference>
<dbReference type="SUPFAM" id="SSF89095">
    <property type="entry name" value="GatB/YqeY motif"/>
    <property type="match status" value="1"/>
</dbReference>
<dbReference type="InterPro" id="IPR017959">
    <property type="entry name" value="Asn/Gln-tRNA_amidoTrfase_suB/E"/>
</dbReference>
<dbReference type="Pfam" id="PF02938">
    <property type="entry name" value="GAD"/>
    <property type="match status" value="1"/>
</dbReference>
<dbReference type="PANTHER" id="PTHR11659:SF2">
    <property type="entry name" value="GLUTAMYL-TRNA(GLN) AMIDOTRANSFERASE SUBUNIT E"/>
    <property type="match status" value="1"/>
</dbReference>
<dbReference type="NCBIfam" id="TIGR00134">
    <property type="entry name" value="gatE_arch"/>
    <property type="match status" value="1"/>
</dbReference>
<dbReference type="Gene3D" id="1.10.10.410">
    <property type="match status" value="1"/>
</dbReference>
<evidence type="ECO:0000256" key="7">
    <source>
        <dbReference type="SAM" id="MobiDB-lite"/>
    </source>
</evidence>
<keyword evidence="4 6" id="KW-0648">Protein biosynthesis</keyword>
<keyword evidence="3 6" id="KW-0067">ATP-binding</keyword>
<evidence type="ECO:0000259" key="8">
    <source>
        <dbReference type="SMART" id="SM00845"/>
    </source>
</evidence>